<name>A0A6A5BUD2_NAEFO</name>
<dbReference type="GeneID" id="68110055"/>
<feature type="region of interest" description="Disordered" evidence="1">
    <location>
        <begin position="393"/>
        <end position="426"/>
    </location>
</feature>
<feature type="compositionally biased region" description="Low complexity" evidence="1">
    <location>
        <begin position="403"/>
        <end position="420"/>
    </location>
</feature>
<feature type="compositionally biased region" description="Polar residues" evidence="1">
    <location>
        <begin position="48"/>
        <end position="64"/>
    </location>
</feature>
<dbReference type="Proteomes" id="UP000444721">
    <property type="component" value="Unassembled WGS sequence"/>
</dbReference>
<evidence type="ECO:0000313" key="2">
    <source>
        <dbReference type="EMBL" id="KAF0978322.1"/>
    </source>
</evidence>
<evidence type="ECO:0000256" key="1">
    <source>
        <dbReference type="SAM" id="MobiDB-lite"/>
    </source>
</evidence>
<feature type="compositionally biased region" description="Low complexity" evidence="1">
    <location>
        <begin position="255"/>
        <end position="278"/>
    </location>
</feature>
<dbReference type="VEuPathDB" id="AmoebaDB:NfTy_056180"/>
<reference evidence="2 3" key="1">
    <citation type="journal article" date="2019" name="Sci. Rep.">
        <title>Nanopore sequencing improves the draft genome of the human pathogenic amoeba Naegleria fowleri.</title>
        <authorList>
            <person name="Liechti N."/>
            <person name="Schurch N."/>
            <person name="Bruggmann R."/>
            <person name="Wittwer M."/>
        </authorList>
    </citation>
    <scope>NUCLEOTIDE SEQUENCE [LARGE SCALE GENOMIC DNA]</scope>
    <source>
        <strain evidence="2 3">ATCC 30894</strain>
    </source>
</reference>
<feature type="region of interest" description="Disordered" evidence="1">
    <location>
        <begin position="1"/>
        <end position="74"/>
    </location>
</feature>
<organism evidence="2 3">
    <name type="scientific">Naegleria fowleri</name>
    <name type="common">Brain eating amoeba</name>
    <dbReference type="NCBI Taxonomy" id="5763"/>
    <lineage>
        <taxon>Eukaryota</taxon>
        <taxon>Discoba</taxon>
        <taxon>Heterolobosea</taxon>
        <taxon>Tetramitia</taxon>
        <taxon>Eutetramitia</taxon>
        <taxon>Vahlkampfiidae</taxon>
        <taxon>Naegleria</taxon>
    </lineage>
</organism>
<feature type="compositionally biased region" description="Low complexity" evidence="1">
    <location>
        <begin position="35"/>
        <end position="46"/>
    </location>
</feature>
<keyword evidence="3" id="KW-1185">Reference proteome</keyword>
<protein>
    <submittedName>
        <fullName evidence="2">Uncharacterized protein</fullName>
    </submittedName>
</protein>
<dbReference type="EMBL" id="VFQX01000030">
    <property type="protein sequence ID" value="KAF0978322.1"/>
    <property type="molecule type" value="Genomic_DNA"/>
</dbReference>
<dbReference type="RefSeq" id="XP_044563035.1">
    <property type="nucleotide sequence ID" value="XM_044706075.1"/>
</dbReference>
<proteinExistence type="predicted"/>
<dbReference type="OrthoDB" id="10255738at2759"/>
<accession>A0A6A5BUD2</accession>
<feature type="compositionally biased region" description="Polar residues" evidence="1">
    <location>
        <begin position="18"/>
        <end position="32"/>
    </location>
</feature>
<dbReference type="AlphaFoldDB" id="A0A6A5BUD2"/>
<dbReference type="VEuPathDB" id="AmoebaDB:NF0113640"/>
<feature type="region of interest" description="Disordered" evidence="1">
    <location>
        <begin position="141"/>
        <end position="289"/>
    </location>
</feature>
<feature type="compositionally biased region" description="Polar residues" evidence="1">
    <location>
        <begin position="393"/>
        <end position="402"/>
    </location>
</feature>
<feature type="compositionally biased region" description="Polar residues" evidence="1">
    <location>
        <begin position="228"/>
        <end position="250"/>
    </location>
</feature>
<gene>
    <name evidence="2" type="ORF">FDP41_002837</name>
</gene>
<evidence type="ECO:0000313" key="3">
    <source>
        <dbReference type="Proteomes" id="UP000444721"/>
    </source>
</evidence>
<feature type="compositionally biased region" description="Polar residues" evidence="1">
    <location>
        <begin position="185"/>
        <end position="199"/>
    </location>
</feature>
<sequence length="726" mass="81605">MGQVVTTTSGGEDEESKPQSSSRLASPTTLHQFSVHKAASSSYHSKSPNDNNSTCNISHNTNIPSSRRRSSLPTSNSQLITSHQVFQPLSPQNGKQMKASMSHHVLPVTASHSATATEEHHGESWNENIGKNLWNQQQSLESLNDHSHTSCSPNQREYENNGNNNSSKRSESLPIQGVSNSSSNFLRSMSHPQNVNPNTSKKKVGLKSVIDMKKNGYLTTKSGDEPSVNVSDSELSDEFSSTNLSPQVHSNPYRLSVVSSNSSLSGGSSSNNQTSSSSPMHNHHTNSSSSLIHALFPSLPIDRSKMSDEEFNMYKEVVSRPVFEKILKSKPLIAKCGYNEEYMKEFAFELSDEEELKRTYLTTDWVETAKLLKRTRSVEDGSIPLSVLQQHASMNEESNQSNAPPTSVTPSDPTSPSSAAENNDASSKEVIMLPTKSLLDQPHLSKRDSIASLEEALEKMVSDKEANTDLLKQELKIKLIITEIASNSSQKTLRQFLSPVLHKMNVLPEIGWFHSAILVGKWRLDFNDSSVVIPRKLVSQAAVITTDIESITTMQDLNRVIDGMAKCICKWNRNITYKQTGGDRVTTGNCQDFVEDLLEHIGVKMNLSGSMKKFVKRLRRTGKCSLVFEMDKKFREYFKMETKRVKFKSHEQLDLFVRKLLETCPTFSQTFPDEWILLQSFDRTYWLKHMTYSHIDEYKPCKVIRDNRGVQDCPFHEPEFIQILKD</sequence>
<dbReference type="VEuPathDB" id="AmoebaDB:FDP41_002837"/>
<feature type="compositionally biased region" description="Polar residues" evidence="1">
    <location>
        <begin position="1"/>
        <end position="10"/>
    </location>
</feature>
<comment type="caution">
    <text evidence="2">The sequence shown here is derived from an EMBL/GenBank/DDBJ whole genome shotgun (WGS) entry which is preliminary data.</text>
</comment>